<comment type="caution">
    <text evidence="1">The sequence shown here is derived from an EMBL/GenBank/DDBJ whole genome shotgun (WGS) entry which is preliminary data.</text>
</comment>
<dbReference type="OrthoDB" id="1436925at2"/>
<sequence length="136" mass="15779">MAFFAVACKPKADVNTIKDETMKLHDVVMANHSKIIGHQMKIDTLLKNLVDLKTKFPSIDTAAEKLEMQKLMIDLVKAEESMNDWMHNFNGDFKNEADTAVYNYYKKEHDKIAKVDELYKSEIKKSDTYLAKFKKQ</sequence>
<dbReference type="Proteomes" id="UP000310477">
    <property type="component" value="Unassembled WGS sequence"/>
</dbReference>
<evidence type="ECO:0000313" key="2">
    <source>
        <dbReference type="Proteomes" id="UP000310477"/>
    </source>
</evidence>
<evidence type="ECO:0000313" key="1">
    <source>
        <dbReference type="EMBL" id="TKC02748.1"/>
    </source>
</evidence>
<reference evidence="1 2" key="1">
    <citation type="submission" date="2019-04" db="EMBL/GenBank/DDBJ databases">
        <title>Pedobacter sp. AR-2-6 sp. nov., isolated from Arctic soil.</title>
        <authorList>
            <person name="Dahal R.H."/>
            <person name="Kim D.-U."/>
        </authorList>
    </citation>
    <scope>NUCLEOTIDE SEQUENCE [LARGE SCALE GENOMIC DNA]</scope>
    <source>
        <strain evidence="1 2">AR-2-6</strain>
    </source>
</reference>
<name>A0A4U1CA63_9SPHI</name>
<accession>A0A4U1CA63</accession>
<dbReference type="AlphaFoldDB" id="A0A4U1CA63"/>
<keyword evidence="2" id="KW-1185">Reference proteome</keyword>
<proteinExistence type="predicted"/>
<organism evidence="1 2">
    <name type="scientific">Pedobacter cryotolerans</name>
    <dbReference type="NCBI Taxonomy" id="2571270"/>
    <lineage>
        <taxon>Bacteria</taxon>
        <taxon>Pseudomonadati</taxon>
        <taxon>Bacteroidota</taxon>
        <taxon>Sphingobacteriia</taxon>
        <taxon>Sphingobacteriales</taxon>
        <taxon>Sphingobacteriaceae</taxon>
        <taxon>Pedobacter</taxon>
    </lineage>
</organism>
<gene>
    <name evidence="1" type="ORF">FA045_04765</name>
</gene>
<protein>
    <submittedName>
        <fullName evidence="1">Uncharacterized protein</fullName>
    </submittedName>
</protein>
<dbReference type="EMBL" id="SWBO01000002">
    <property type="protein sequence ID" value="TKC02748.1"/>
    <property type="molecule type" value="Genomic_DNA"/>
</dbReference>